<gene>
    <name evidence="1" type="ORF">C1J01_39375</name>
</gene>
<evidence type="ECO:0000313" key="1">
    <source>
        <dbReference type="EMBL" id="PZG08230.1"/>
    </source>
</evidence>
<sequence>MTGPSGLVGDYRIDAALTEYGGALSPDGRTLALVTADLKLVTLDARTGRVGKRRTDVGDYEVIRVERWIGRDEVLVRRWDDDYVLLTKVHVRTGATEELDAELGESLGYDSRWARSAPETRQGS</sequence>
<dbReference type="AlphaFoldDB" id="A0A2W2E3V4"/>
<comment type="caution">
    <text evidence="1">The sequence shown here is derived from an EMBL/GenBank/DDBJ whole genome shotgun (WGS) entry which is preliminary data.</text>
</comment>
<reference evidence="1 2" key="1">
    <citation type="submission" date="2018-01" db="EMBL/GenBank/DDBJ databases">
        <title>Draft genome sequence of Nonomuraea sp. KC333.</title>
        <authorList>
            <person name="Sahin N."/>
            <person name="Saygin H."/>
            <person name="Ay H."/>
        </authorList>
    </citation>
    <scope>NUCLEOTIDE SEQUENCE [LARGE SCALE GENOMIC DNA]</scope>
    <source>
        <strain evidence="1 2">KC333</strain>
    </source>
</reference>
<evidence type="ECO:0000313" key="2">
    <source>
        <dbReference type="Proteomes" id="UP000249304"/>
    </source>
</evidence>
<name>A0A2W2E3V4_9ACTN</name>
<dbReference type="EMBL" id="POUD01000272">
    <property type="protein sequence ID" value="PZG08230.1"/>
    <property type="molecule type" value="Genomic_DNA"/>
</dbReference>
<dbReference type="OrthoDB" id="3497777at2"/>
<dbReference type="Proteomes" id="UP000249304">
    <property type="component" value="Unassembled WGS sequence"/>
</dbReference>
<accession>A0A2W2E3V4</accession>
<organism evidence="1 2">
    <name type="scientific">Nonomuraea aridisoli</name>
    <dbReference type="NCBI Taxonomy" id="2070368"/>
    <lineage>
        <taxon>Bacteria</taxon>
        <taxon>Bacillati</taxon>
        <taxon>Actinomycetota</taxon>
        <taxon>Actinomycetes</taxon>
        <taxon>Streptosporangiales</taxon>
        <taxon>Streptosporangiaceae</taxon>
        <taxon>Nonomuraea</taxon>
    </lineage>
</organism>
<proteinExistence type="predicted"/>
<dbReference type="RefSeq" id="WP_111184106.1">
    <property type="nucleotide sequence ID" value="NZ_POUD01000272.1"/>
</dbReference>
<keyword evidence="2" id="KW-1185">Reference proteome</keyword>
<protein>
    <submittedName>
        <fullName evidence="1">Uncharacterized protein</fullName>
    </submittedName>
</protein>